<feature type="domain" description="CBS" evidence="3">
    <location>
        <begin position="10"/>
        <end position="66"/>
    </location>
</feature>
<keyword evidence="1 2" id="KW-0129">CBS domain</keyword>
<dbReference type="InterPro" id="IPR000644">
    <property type="entry name" value="CBS_dom"/>
</dbReference>
<gene>
    <name evidence="4" type="ORF">ABEG18_03290</name>
</gene>
<dbReference type="SMART" id="SM00116">
    <property type="entry name" value="CBS"/>
    <property type="match status" value="2"/>
</dbReference>
<name>A0AAU7JI05_9HYPH</name>
<evidence type="ECO:0000256" key="2">
    <source>
        <dbReference type="PROSITE-ProRule" id="PRU00703"/>
    </source>
</evidence>
<protein>
    <submittedName>
        <fullName evidence="4">CBS domain-containing protein</fullName>
    </submittedName>
</protein>
<dbReference type="EMBL" id="CP157484">
    <property type="protein sequence ID" value="XBO39822.1"/>
    <property type="molecule type" value="Genomic_DNA"/>
</dbReference>
<evidence type="ECO:0000256" key="1">
    <source>
        <dbReference type="ARBA" id="ARBA00023122"/>
    </source>
</evidence>
<dbReference type="AlphaFoldDB" id="A0AAU7JI05"/>
<accession>A0AAU7JI05</accession>
<dbReference type="RefSeq" id="WP_406856673.1">
    <property type="nucleotide sequence ID" value="NZ_CP157484.1"/>
</dbReference>
<organism evidence="4">
    <name type="scientific">Alsobacter sp. KACC 23698</name>
    <dbReference type="NCBI Taxonomy" id="3149229"/>
    <lineage>
        <taxon>Bacteria</taxon>
        <taxon>Pseudomonadati</taxon>
        <taxon>Pseudomonadota</taxon>
        <taxon>Alphaproteobacteria</taxon>
        <taxon>Hyphomicrobiales</taxon>
        <taxon>Alsobacteraceae</taxon>
        <taxon>Alsobacter</taxon>
    </lineage>
</organism>
<feature type="domain" description="CBS" evidence="3">
    <location>
        <begin position="83"/>
        <end position="140"/>
    </location>
</feature>
<dbReference type="Gene3D" id="3.10.580.10">
    <property type="entry name" value="CBS-domain"/>
    <property type="match status" value="1"/>
</dbReference>
<evidence type="ECO:0000313" key="4">
    <source>
        <dbReference type="EMBL" id="XBO39822.1"/>
    </source>
</evidence>
<dbReference type="SUPFAM" id="SSF54631">
    <property type="entry name" value="CBS-domain pair"/>
    <property type="match status" value="1"/>
</dbReference>
<dbReference type="Pfam" id="PF00571">
    <property type="entry name" value="CBS"/>
    <property type="match status" value="2"/>
</dbReference>
<sequence>MLIGQIVPEIRERLAAVHEKDNLMKAGRLLLLDHINAVVVFDNEEKVVGILTDSDIIRAVADADKTKCIRGQFQCEISVDSAMTKNVVTCRPEDFLEHVWGKMSALHLRHLPVLDGEGRAIGILCAKDALTYLRREAEYEARYLVEYVSGLCG</sequence>
<proteinExistence type="predicted"/>
<dbReference type="PANTHER" id="PTHR43080:SF2">
    <property type="entry name" value="CBS DOMAIN-CONTAINING PROTEIN"/>
    <property type="match status" value="1"/>
</dbReference>
<evidence type="ECO:0000259" key="3">
    <source>
        <dbReference type="PROSITE" id="PS51371"/>
    </source>
</evidence>
<dbReference type="PANTHER" id="PTHR43080">
    <property type="entry name" value="CBS DOMAIN-CONTAINING PROTEIN CBSX3, MITOCHONDRIAL"/>
    <property type="match status" value="1"/>
</dbReference>
<dbReference type="PROSITE" id="PS51371">
    <property type="entry name" value="CBS"/>
    <property type="match status" value="2"/>
</dbReference>
<reference evidence="4" key="1">
    <citation type="submission" date="2024-05" db="EMBL/GenBank/DDBJ databases">
        <authorList>
            <person name="Kim S."/>
            <person name="Heo J."/>
            <person name="Choi H."/>
            <person name="Choi Y."/>
            <person name="Kwon S.-W."/>
            <person name="Kim Y."/>
        </authorList>
    </citation>
    <scope>NUCLEOTIDE SEQUENCE</scope>
    <source>
        <strain evidence="4">KACC 23698</strain>
    </source>
</reference>
<dbReference type="InterPro" id="IPR046342">
    <property type="entry name" value="CBS_dom_sf"/>
</dbReference>
<dbReference type="InterPro" id="IPR051257">
    <property type="entry name" value="Diverse_CBS-Domain"/>
</dbReference>